<accession>A0A369VVW7</accession>
<feature type="signal peptide" evidence="2">
    <location>
        <begin position="1"/>
        <end position="30"/>
    </location>
</feature>
<keyword evidence="1 4" id="KW-0378">Hydrolase</keyword>
<keyword evidence="5" id="KW-1185">Reference proteome</keyword>
<evidence type="ECO:0000313" key="5">
    <source>
        <dbReference type="Proteomes" id="UP000253918"/>
    </source>
</evidence>
<feature type="chain" id="PRO_5016777548" evidence="2">
    <location>
        <begin position="31"/>
        <end position="316"/>
    </location>
</feature>
<dbReference type="Gene3D" id="3.40.50.1820">
    <property type="entry name" value="alpha/beta hydrolase"/>
    <property type="match status" value="1"/>
</dbReference>
<comment type="caution">
    <text evidence="4">The sequence shown here is derived from an EMBL/GenBank/DDBJ whole genome shotgun (WGS) entry which is preliminary data.</text>
</comment>
<sequence>MPICNPRFRRVHLLAALAIACGLFNQPAPAQIAPVQKAQPATSAPVQMEHISIETIGHGTPVILIPGLASPRAAWDGVAPALARGHSVLLVQVNGFAGDDPRGNLSGGLLDGIVADLHAMIAARKLDRPAIVGHSMGGLVGLMLAARHPADMGRLMMVDSLPFFAATLVPPGTPITAAMVEPRAAQMRDAVAGSYGKPADRGAAAAQVASMTLNPDHRARLTEWAMRADPRVTARALYEDLVTDMRPELPKVRTPVTVVYAWNEAYPRKDAADAFFRGQFTGMANATFVGVGPAAHFVMLDQPAAFNAALDRFLVS</sequence>
<dbReference type="Pfam" id="PF00561">
    <property type="entry name" value="Abhydrolase_1"/>
    <property type="match status" value="1"/>
</dbReference>
<dbReference type="RefSeq" id="WP_114687854.1">
    <property type="nucleotide sequence ID" value="NZ_QQNB01000002.1"/>
</dbReference>
<dbReference type="EMBL" id="QQNB01000002">
    <property type="protein sequence ID" value="RDE05785.1"/>
    <property type="molecule type" value="Genomic_DNA"/>
</dbReference>
<dbReference type="Proteomes" id="UP000253918">
    <property type="component" value="Unassembled WGS sequence"/>
</dbReference>
<dbReference type="AlphaFoldDB" id="A0A369VVW7"/>
<keyword evidence="2" id="KW-0732">Signal</keyword>
<dbReference type="InterPro" id="IPR029058">
    <property type="entry name" value="AB_hydrolase_fold"/>
</dbReference>
<evidence type="ECO:0000313" key="4">
    <source>
        <dbReference type="EMBL" id="RDE05785.1"/>
    </source>
</evidence>
<dbReference type="GO" id="GO:0016787">
    <property type="term" value="F:hydrolase activity"/>
    <property type="evidence" value="ECO:0007669"/>
    <property type="project" value="UniProtKB-KW"/>
</dbReference>
<evidence type="ECO:0000256" key="2">
    <source>
        <dbReference type="SAM" id="SignalP"/>
    </source>
</evidence>
<evidence type="ECO:0000259" key="3">
    <source>
        <dbReference type="Pfam" id="PF00561"/>
    </source>
</evidence>
<organism evidence="4 5">
    <name type="scientific">Sphingomonas aracearum</name>
    <dbReference type="NCBI Taxonomy" id="2283317"/>
    <lineage>
        <taxon>Bacteria</taxon>
        <taxon>Pseudomonadati</taxon>
        <taxon>Pseudomonadota</taxon>
        <taxon>Alphaproteobacteria</taxon>
        <taxon>Sphingomonadales</taxon>
        <taxon>Sphingomonadaceae</taxon>
        <taxon>Sphingomonas</taxon>
    </lineage>
</organism>
<dbReference type="OrthoDB" id="7172093at2"/>
<dbReference type="InterPro" id="IPR000073">
    <property type="entry name" value="AB_hydrolase_1"/>
</dbReference>
<evidence type="ECO:0000256" key="1">
    <source>
        <dbReference type="ARBA" id="ARBA00022801"/>
    </source>
</evidence>
<dbReference type="PANTHER" id="PTHR43798:SF31">
    <property type="entry name" value="AB HYDROLASE SUPERFAMILY PROTEIN YCLE"/>
    <property type="match status" value="1"/>
</dbReference>
<dbReference type="SUPFAM" id="SSF53474">
    <property type="entry name" value="alpha/beta-Hydrolases"/>
    <property type="match status" value="1"/>
</dbReference>
<proteinExistence type="predicted"/>
<dbReference type="PROSITE" id="PS51257">
    <property type="entry name" value="PROKAR_LIPOPROTEIN"/>
    <property type="match status" value="1"/>
</dbReference>
<reference evidence="4 5" key="1">
    <citation type="submission" date="2018-07" db="EMBL/GenBank/DDBJ databases">
        <title>a novel species of Sphingomonas isolated from the rhizosphere soil of Araceae plant.</title>
        <authorList>
            <person name="Zhiyong W."/>
            <person name="Qinglan Z."/>
            <person name="Zhiwei F."/>
            <person name="Ding X."/>
            <person name="Gejiao W."/>
            <person name="Shixue Z."/>
        </authorList>
    </citation>
    <scope>NUCLEOTIDE SEQUENCE [LARGE SCALE GENOMIC DNA]</scope>
    <source>
        <strain evidence="4 5">WZY 27</strain>
    </source>
</reference>
<dbReference type="GO" id="GO:0016020">
    <property type="term" value="C:membrane"/>
    <property type="evidence" value="ECO:0007669"/>
    <property type="project" value="TreeGrafter"/>
</dbReference>
<feature type="domain" description="AB hydrolase-1" evidence="3">
    <location>
        <begin position="61"/>
        <end position="164"/>
    </location>
</feature>
<protein>
    <submittedName>
        <fullName evidence="4">Alpha/beta hydrolase</fullName>
    </submittedName>
</protein>
<dbReference type="InterPro" id="IPR050266">
    <property type="entry name" value="AB_hydrolase_sf"/>
</dbReference>
<name>A0A369VVW7_9SPHN</name>
<dbReference type="PANTHER" id="PTHR43798">
    <property type="entry name" value="MONOACYLGLYCEROL LIPASE"/>
    <property type="match status" value="1"/>
</dbReference>
<dbReference type="PRINTS" id="PR00111">
    <property type="entry name" value="ABHYDROLASE"/>
</dbReference>
<gene>
    <name evidence="4" type="ORF">DVW87_11340</name>
</gene>